<dbReference type="Pfam" id="PF02836">
    <property type="entry name" value="Glyco_hydro_2_C"/>
    <property type="match status" value="1"/>
</dbReference>
<keyword evidence="5" id="KW-0812">Transmembrane</keyword>
<keyword evidence="3" id="KW-0378">Hydrolase</keyword>
<protein>
    <recommendedName>
        <fullName evidence="2">beta-galactosidase</fullName>
        <ecNumber evidence="2">3.2.1.23</ecNumber>
    </recommendedName>
</protein>
<dbReference type="EMBL" id="NBSK02000001">
    <property type="protein sequence ID" value="KAJ0226096.1"/>
    <property type="molecule type" value="Genomic_DNA"/>
</dbReference>
<dbReference type="GO" id="GO:0004565">
    <property type="term" value="F:beta-galactosidase activity"/>
    <property type="evidence" value="ECO:0007669"/>
    <property type="project" value="UniProtKB-EC"/>
</dbReference>
<dbReference type="Gene3D" id="3.20.20.80">
    <property type="entry name" value="Glycosidases"/>
    <property type="match status" value="1"/>
</dbReference>
<evidence type="ECO:0000256" key="2">
    <source>
        <dbReference type="ARBA" id="ARBA00012756"/>
    </source>
</evidence>
<dbReference type="GO" id="GO:0005975">
    <property type="term" value="P:carbohydrate metabolic process"/>
    <property type="evidence" value="ECO:0007669"/>
    <property type="project" value="InterPro"/>
</dbReference>
<evidence type="ECO:0000259" key="6">
    <source>
        <dbReference type="Pfam" id="PF02836"/>
    </source>
</evidence>
<dbReference type="InterPro" id="IPR006103">
    <property type="entry name" value="Glyco_hydro_2_cat"/>
</dbReference>
<dbReference type="EC" id="3.2.1.23" evidence="2"/>
<dbReference type="PANTHER" id="PTHR46323:SF2">
    <property type="entry name" value="BETA-GALACTOSIDASE"/>
    <property type="match status" value="1"/>
</dbReference>
<organism evidence="7 8">
    <name type="scientific">Lactuca sativa</name>
    <name type="common">Garden lettuce</name>
    <dbReference type="NCBI Taxonomy" id="4236"/>
    <lineage>
        <taxon>Eukaryota</taxon>
        <taxon>Viridiplantae</taxon>
        <taxon>Streptophyta</taxon>
        <taxon>Embryophyta</taxon>
        <taxon>Tracheophyta</taxon>
        <taxon>Spermatophyta</taxon>
        <taxon>Magnoliopsida</taxon>
        <taxon>eudicotyledons</taxon>
        <taxon>Gunneridae</taxon>
        <taxon>Pentapetalae</taxon>
        <taxon>asterids</taxon>
        <taxon>campanulids</taxon>
        <taxon>Asterales</taxon>
        <taxon>Asteraceae</taxon>
        <taxon>Cichorioideae</taxon>
        <taxon>Cichorieae</taxon>
        <taxon>Lactucinae</taxon>
        <taxon>Lactuca</taxon>
    </lineage>
</organism>
<keyword evidence="8" id="KW-1185">Reference proteome</keyword>
<evidence type="ECO:0000256" key="4">
    <source>
        <dbReference type="ARBA" id="ARBA00023295"/>
    </source>
</evidence>
<keyword evidence="4" id="KW-0326">Glycosidase</keyword>
<proteinExistence type="predicted"/>
<feature type="domain" description="Glycoside hydrolase family 2 catalytic" evidence="6">
    <location>
        <begin position="64"/>
        <end position="108"/>
    </location>
</feature>
<feature type="transmembrane region" description="Helical" evidence="5">
    <location>
        <begin position="20"/>
        <end position="38"/>
    </location>
</feature>
<dbReference type="InterPro" id="IPR017853">
    <property type="entry name" value="GH"/>
</dbReference>
<evidence type="ECO:0000313" key="7">
    <source>
        <dbReference type="EMBL" id="KAJ0226096.1"/>
    </source>
</evidence>
<keyword evidence="5" id="KW-1133">Transmembrane helix</keyword>
<gene>
    <name evidence="7" type="ORF">LSAT_V11C100047280</name>
</gene>
<keyword evidence="5" id="KW-0472">Membrane</keyword>
<name>A0A9R1WIM1_LACSA</name>
<dbReference type="AlphaFoldDB" id="A0A9R1WIM1"/>
<evidence type="ECO:0000256" key="1">
    <source>
        <dbReference type="ARBA" id="ARBA00001412"/>
    </source>
</evidence>
<dbReference type="Proteomes" id="UP000235145">
    <property type="component" value="Unassembled WGS sequence"/>
</dbReference>
<evidence type="ECO:0000256" key="3">
    <source>
        <dbReference type="ARBA" id="ARBA00022801"/>
    </source>
</evidence>
<sequence length="116" mass="13561">MQSCSRVDVGHMLTERRKRWILLFDLPFDFIPFWSSWLKPQSVFKTLEIGLDEKKIDFIAFFQGLLKENANGSKYWAYGGDFGDTPNDLNFFLNGLIWPDRTPHSALNGENYNFFA</sequence>
<dbReference type="InterPro" id="IPR050347">
    <property type="entry name" value="Bact_Beta-galactosidase"/>
</dbReference>
<comment type="caution">
    <text evidence="7">The sequence shown here is derived from an EMBL/GenBank/DDBJ whole genome shotgun (WGS) entry which is preliminary data.</text>
</comment>
<comment type="catalytic activity">
    <reaction evidence="1">
        <text>Hydrolysis of terminal non-reducing beta-D-galactose residues in beta-D-galactosides.</text>
        <dbReference type="EC" id="3.2.1.23"/>
    </reaction>
</comment>
<reference evidence="7 8" key="1">
    <citation type="journal article" date="2017" name="Nat. Commun.">
        <title>Genome assembly with in vitro proximity ligation data and whole-genome triplication in lettuce.</title>
        <authorList>
            <person name="Reyes-Chin-Wo S."/>
            <person name="Wang Z."/>
            <person name="Yang X."/>
            <person name="Kozik A."/>
            <person name="Arikit S."/>
            <person name="Song C."/>
            <person name="Xia L."/>
            <person name="Froenicke L."/>
            <person name="Lavelle D.O."/>
            <person name="Truco M.J."/>
            <person name="Xia R."/>
            <person name="Zhu S."/>
            <person name="Xu C."/>
            <person name="Xu H."/>
            <person name="Xu X."/>
            <person name="Cox K."/>
            <person name="Korf I."/>
            <person name="Meyers B.C."/>
            <person name="Michelmore R.W."/>
        </authorList>
    </citation>
    <scope>NUCLEOTIDE SEQUENCE [LARGE SCALE GENOMIC DNA]</scope>
    <source>
        <strain evidence="8">cv. Salinas</strain>
        <tissue evidence="7">Seedlings</tissue>
    </source>
</reference>
<dbReference type="PANTHER" id="PTHR46323">
    <property type="entry name" value="BETA-GALACTOSIDASE"/>
    <property type="match status" value="1"/>
</dbReference>
<dbReference type="SUPFAM" id="SSF51445">
    <property type="entry name" value="(Trans)glycosidases"/>
    <property type="match status" value="1"/>
</dbReference>
<evidence type="ECO:0000313" key="8">
    <source>
        <dbReference type="Proteomes" id="UP000235145"/>
    </source>
</evidence>
<evidence type="ECO:0000256" key="5">
    <source>
        <dbReference type="SAM" id="Phobius"/>
    </source>
</evidence>
<accession>A0A9R1WIM1</accession>